<gene>
    <name evidence="2" type="ORF">RF11_04730</name>
</gene>
<dbReference type="Proteomes" id="UP000031668">
    <property type="component" value="Unassembled WGS sequence"/>
</dbReference>
<feature type="transmembrane region" description="Helical" evidence="1">
    <location>
        <begin position="88"/>
        <end position="108"/>
    </location>
</feature>
<evidence type="ECO:0000256" key="1">
    <source>
        <dbReference type="SAM" id="Phobius"/>
    </source>
</evidence>
<sequence>MTTGVSPFITNYISLEISANLAIISGQIYRIGSTIGSYAFGIEPLPNSSIPFSTMLFCGTIISLVSSILVVSLNVVGVNLESFSPDKIIFSLSISGISWIFQSIYTNIQILV</sequence>
<organism evidence="2 3">
    <name type="scientific">Thelohanellus kitauei</name>
    <name type="common">Myxosporean</name>
    <dbReference type="NCBI Taxonomy" id="669202"/>
    <lineage>
        <taxon>Eukaryota</taxon>
        <taxon>Metazoa</taxon>
        <taxon>Cnidaria</taxon>
        <taxon>Myxozoa</taxon>
        <taxon>Myxosporea</taxon>
        <taxon>Bivalvulida</taxon>
        <taxon>Platysporina</taxon>
        <taxon>Myxobolidae</taxon>
        <taxon>Thelohanellus</taxon>
    </lineage>
</organism>
<dbReference type="EMBL" id="JWZT01002434">
    <property type="protein sequence ID" value="KII69385.1"/>
    <property type="molecule type" value="Genomic_DNA"/>
</dbReference>
<proteinExistence type="predicted"/>
<accession>A0A0C2MZ07</accession>
<evidence type="ECO:0000313" key="3">
    <source>
        <dbReference type="Proteomes" id="UP000031668"/>
    </source>
</evidence>
<reference evidence="2 3" key="1">
    <citation type="journal article" date="2014" name="Genome Biol. Evol.">
        <title>The genome of the myxosporean Thelohanellus kitauei shows adaptations to nutrient acquisition within its fish host.</title>
        <authorList>
            <person name="Yang Y."/>
            <person name="Xiong J."/>
            <person name="Zhou Z."/>
            <person name="Huo F."/>
            <person name="Miao W."/>
            <person name="Ran C."/>
            <person name="Liu Y."/>
            <person name="Zhang J."/>
            <person name="Feng J."/>
            <person name="Wang M."/>
            <person name="Wang M."/>
            <person name="Wang L."/>
            <person name="Yao B."/>
        </authorList>
    </citation>
    <scope>NUCLEOTIDE SEQUENCE [LARGE SCALE GENOMIC DNA]</scope>
    <source>
        <strain evidence="2">Wuqing</strain>
    </source>
</reference>
<name>A0A0C2MZ07_THEKT</name>
<keyword evidence="1" id="KW-0812">Transmembrane</keyword>
<keyword evidence="1" id="KW-0472">Membrane</keyword>
<keyword evidence="3" id="KW-1185">Reference proteome</keyword>
<dbReference type="AlphaFoldDB" id="A0A0C2MZ07"/>
<feature type="transmembrane region" description="Helical" evidence="1">
    <location>
        <begin position="54"/>
        <end position="76"/>
    </location>
</feature>
<protein>
    <submittedName>
        <fullName evidence="2">Uncharacterized protein</fullName>
    </submittedName>
</protein>
<comment type="caution">
    <text evidence="2">The sequence shown here is derived from an EMBL/GenBank/DDBJ whole genome shotgun (WGS) entry which is preliminary data.</text>
</comment>
<evidence type="ECO:0000313" key="2">
    <source>
        <dbReference type="EMBL" id="KII69385.1"/>
    </source>
</evidence>
<keyword evidence="1" id="KW-1133">Transmembrane helix</keyword>